<keyword evidence="8 11" id="KW-0238">DNA-binding</keyword>
<dbReference type="GO" id="GO:0000724">
    <property type="term" value="P:double-strand break repair via homologous recombination"/>
    <property type="evidence" value="ECO:0007669"/>
    <property type="project" value="UniProtKB-UniRule"/>
</dbReference>
<feature type="domain" description="Helicase ATP-binding" evidence="12">
    <location>
        <begin position="242"/>
        <end position="390"/>
    </location>
</feature>
<reference evidence="14" key="1">
    <citation type="submission" date="2017-04" db="EMBL/GenBank/DDBJ databases">
        <title>Genome evolution of the luminous symbionts of deep sea anglerfish.</title>
        <authorList>
            <person name="Hendry T.A."/>
        </authorList>
    </citation>
    <scope>NUCLEOTIDE SEQUENCE [LARGE SCALE GENOMIC DNA]</scope>
</reference>
<dbReference type="InterPro" id="IPR049550">
    <property type="entry name" value="RecD_N"/>
</dbReference>
<dbReference type="GO" id="GO:0043139">
    <property type="term" value="F:5'-3' DNA helicase activity"/>
    <property type="evidence" value="ECO:0007669"/>
    <property type="project" value="UniProtKB-UniRule"/>
</dbReference>
<proteinExistence type="inferred from homology"/>
<dbReference type="GO" id="GO:0005524">
    <property type="term" value="F:ATP binding"/>
    <property type="evidence" value="ECO:0007669"/>
    <property type="project" value="UniProtKB-UniRule"/>
</dbReference>
<dbReference type="EC" id="5.6.2.3" evidence="11"/>
<keyword evidence="2 11" id="KW-0547">Nucleotide-binding</keyword>
<keyword evidence="7 11" id="KW-0067">ATP-binding</keyword>
<gene>
    <name evidence="11" type="primary">recD</name>
    <name evidence="13" type="ORF">BTN50_1486</name>
</gene>
<evidence type="ECO:0000256" key="5">
    <source>
        <dbReference type="ARBA" id="ARBA00022806"/>
    </source>
</evidence>
<dbReference type="HAMAP" id="MF_01487">
    <property type="entry name" value="RecD"/>
    <property type="match status" value="1"/>
</dbReference>
<evidence type="ECO:0000256" key="3">
    <source>
        <dbReference type="ARBA" id="ARBA00022763"/>
    </source>
</evidence>
<dbReference type="GO" id="GO:0003677">
    <property type="term" value="F:DNA binding"/>
    <property type="evidence" value="ECO:0007669"/>
    <property type="project" value="UniProtKB-UniRule"/>
</dbReference>
<dbReference type="Pfam" id="PF21185">
    <property type="entry name" value="RecD_N"/>
    <property type="match status" value="1"/>
</dbReference>
<dbReference type="InterPro" id="IPR027785">
    <property type="entry name" value="UvrD-like_helicase_C"/>
</dbReference>
<dbReference type="SUPFAM" id="SSF52540">
    <property type="entry name" value="P-loop containing nucleoside triphosphate hydrolases"/>
    <property type="match status" value="2"/>
</dbReference>
<accession>A0A291BAC9</accession>
<feature type="binding site" evidence="11">
    <location>
        <begin position="255"/>
        <end position="262"/>
    </location>
    <ligand>
        <name>ATP</name>
        <dbReference type="ChEBI" id="CHEBI:30616"/>
    </ligand>
</feature>
<comment type="function">
    <text evidence="11">A helicase/nuclease that prepares dsDNA breaks (DSB) for recombinational DNA repair. Binds to DSBs and unwinds DNA via a highly rapid and processive ATP-dependent bidirectional helicase activity. Unwinds dsDNA until it encounters a Chi (crossover hotspot instigator) sequence from the 3' direction. Cuts ssDNA a few nucleotides 3' to the Chi site. The properties and activities of the enzyme are changed at Chi. The Chi-altered holoenzyme produces a long 3'-ssDNA overhang and facilitates RecA-binding to the ssDNA for homologous DNA recombination and repair. Holoenzyme degrades any linearized DNA that is unable to undergo homologous recombination. In the holoenzyme this subunit has ssDNA-dependent ATPase and 5'-3' helicase activity. When added to pre-assembled RecBC greatly stimulates nuclease activity and augments holoenzyme processivity. Negatively regulates the RecA-loading ability of RecBCD.</text>
</comment>
<evidence type="ECO:0000256" key="10">
    <source>
        <dbReference type="ARBA" id="ARBA00023235"/>
    </source>
</evidence>
<dbReference type="InterPro" id="IPR041851">
    <property type="entry name" value="RecD_N_sf"/>
</dbReference>
<protein>
    <recommendedName>
        <fullName evidence="11">RecBCD enzyme subunit RecD</fullName>
        <ecNumber evidence="11">5.6.2.3</ecNumber>
    </recommendedName>
    <alternativeName>
        <fullName evidence="11">DNA 5'-3' helicase subunit RecD</fullName>
    </alternativeName>
    <alternativeName>
        <fullName evidence="11">Exonuclease V subunit RecD</fullName>
        <shortName evidence="11">ExoV subunit RecD</shortName>
    </alternativeName>
    <alternativeName>
        <fullName evidence="11">Helicase/nuclease RecBCD subunit RecD</fullName>
    </alternativeName>
</protein>
<keyword evidence="5 11" id="KW-0347">Helicase</keyword>
<evidence type="ECO:0000256" key="8">
    <source>
        <dbReference type="ARBA" id="ARBA00023125"/>
    </source>
</evidence>
<keyword evidence="14" id="KW-1185">Reference proteome</keyword>
<evidence type="ECO:0000259" key="12">
    <source>
        <dbReference type="PROSITE" id="PS51192"/>
    </source>
</evidence>
<dbReference type="AlphaFoldDB" id="A0A291BAC9"/>
<evidence type="ECO:0000256" key="7">
    <source>
        <dbReference type="ARBA" id="ARBA00022840"/>
    </source>
</evidence>
<dbReference type="FunFam" id="3.40.50.300:FF:000912">
    <property type="entry name" value="RecBCD enzyme subunit RecD"/>
    <property type="match status" value="1"/>
</dbReference>
<comment type="subunit">
    <text evidence="11">Heterotrimer of RecB, RecC and RecD. All subunits contribute to DNA-binding.</text>
</comment>
<evidence type="ECO:0000256" key="2">
    <source>
        <dbReference type="ARBA" id="ARBA00022741"/>
    </source>
</evidence>
<dbReference type="PANTHER" id="PTHR43788:SF6">
    <property type="entry name" value="DNA HELICASE B"/>
    <property type="match status" value="1"/>
</dbReference>
<dbReference type="GO" id="GO:0017116">
    <property type="term" value="F:single-stranded DNA helicase activity"/>
    <property type="evidence" value="ECO:0007669"/>
    <property type="project" value="TreeGrafter"/>
</dbReference>
<dbReference type="InterPro" id="IPR050534">
    <property type="entry name" value="Coronavir_polyprotein_1ab"/>
</dbReference>
<dbReference type="Proteomes" id="UP000218160">
    <property type="component" value="Chromosome 1"/>
</dbReference>
<dbReference type="Pfam" id="PF13245">
    <property type="entry name" value="AAA_19"/>
    <property type="match status" value="1"/>
</dbReference>
<comment type="similarity">
    <text evidence="11">Belongs to the RecD family.</text>
</comment>
<evidence type="ECO:0000313" key="13">
    <source>
        <dbReference type="EMBL" id="ATF09960.1"/>
    </source>
</evidence>
<evidence type="ECO:0000256" key="9">
    <source>
        <dbReference type="ARBA" id="ARBA00023204"/>
    </source>
</evidence>
<dbReference type="InterPro" id="IPR027417">
    <property type="entry name" value="P-loop_NTPase"/>
</dbReference>
<dbReference type="Gene3D" id="1.10.10.1020">
    <property type="entry name" value="RecBCD complex, subunit RecD, N-terminal domain"/>
    <property type="match status" value="1"/>
</dbReference>
<keyword evidence="3 11" id="KW-0227">DNA damage</keyword>
<sequence length="688" mass="76123">MITLFKYGGETMLTNSIMTSMELLKHLYMRGTVRAIDYQFAHFISQQMDDENSPVVGWAALVSFELGKGNVCVDLASLDVTKLFDLSAAESARVAALLESKNAIETLLTTSVVDNGSTPTPLVLDGTRLYLHRYWQAERIIAEEIKKRTVKIELSVNVKIILNELFIPDILGLKVHYIDWNNHAKLSFESRQQKLVDYLDIVVPEKIDFVTLDSQLNADASHDVLLALIPEDARLNWQKVAAAVALSYRFAVISGGPGTGKTTTVAKLLAALIYNSDKTNGLDIKLVAPTGKAANRLTESIGKAVTLLHVEPRLREKIPIQATTIHRLLGAIPNRVEFHHHESNRLHLDVLVVDEASMVDLPLMARLLSALPDHARVILLGDHDQLASVEAGAVLGDICANAENNYSAPRAKLLEALTDFALPTTSAAQVVTDGVCLLRKSYRFHSKLGIGQLANAINLGDTSRLQQVLTAGYKDITLHDLNGDVYASAIHRSVNEYSQYLKALVGGEDMVKVMEHFTRIRLLCALTDGPFGVVGLNHAIEEALVLKYLIAPSEELFYRGRPIMITQNDYSLGLYNGDIGIVVQEDDRLRVAFKMSNGSIKAFLPSRLPQHQTAYAMTIHKSQGSEFSHTILVLPPTPTPVMTRELVYTGVTRAKDRLDLYTTRLSLERAIRNKTQRFSGLADMLHDH</sequence>
<dbReference type="KEGG" id="elux:BTN50_1486"/>
<keyword evidence="4 11" id="KW-0378">Hydrolase</keyword>
<organism evidence="13 14">
    <name type="scientific">Candidatus Enterovibrio altilux</name>
    <dbReference type="NCBI Taxonomy" id="1927128"/>
    <lineage>
        <taxon>Bacteria</taxon>
        <taxon>Pseudomonadati</taxon>
        <taxon>Pseudomonadota</taxon>
        <taxon>Gammaproteobacteria</taxon>
        <taxon>Vibrionales</taxon>
        <taxon>Vibrionaceae</taxon>
        <taxon>Enterovibrio</taxon>
    </lineage>
</organism>
<dbReference type="EMBL" id="CP020660">
    <property type="protein sequence ID" value="ATF09960.1"/>
    <property type="molecule type" value="Genomic_DNA"/>
</dbReference>
<dbReference type="PANTHER" id="PTHR43788">
    <property type="entry name" value="DNA2/NAM7 HELICASE FAMILY MEMBER"/>
    <property type="match status" value="1"/>
</dbReference>
<dbReference type="NCBIfam" id="TIGR01447">
    <property type="entry name" value="recD"/>
    <property type="match status" value="1"/>
</dbReference>
<dbReference type="InterPro" id="IPR003593">
    <property type="entry name" value="AAA+_ATPase"/>
</dbReference>
<keyword evidence="6 11" id="KW-0269">Exonuclease</keyword>
<evidence type="ECO:0000256" key="1">
    <source>
        <dbReference type="ARBA" id="ARBA00022722"/>
    </source>
</evidence>
<dbReference type="InterPro" id="IPR014001">
    <property type="entry name" value="Helicase_ATP-bd"/>
</dbReference>
<dbReference type="CDD" id="cd17933">
    <property type="entry name" value="DEXSc_RecD-like"/>
    <property type="match status" value="1"/>
</dbReference>
<name>A0A291BAC9_9GAMM</name>
<evidence type="ECO:0000313" key="14">
    <source>
        <dbReference type="Proteomes" id="UP000218160"/>
    </source>
</evidence>
<dbReference type="Gene3D" id="3.40.50.300">
    <property type="entry name" value="P-loop containing nucleotide triphosphate hydrolases"/>
    <property type="match status" value="3"/>
</dbReference>
<dbReference type="Pfam" id="PF13538">
    <property type="entry name" value="UvrD_C_2"/>
    <property type="match status" value="1"/>
</dbReference>
<evidence type="ECO:0000256" key="6">
    <source>
        <dbReference type="ARBA" id="ARBA00022839"/>
    </source>
</evidence>
<keyword evidence="10 11" id="KW-0413">Isomerase</keyword>
<keyword evidence="1 11" id="KW-0540">Nuclease</keyword>
<dbReference type="GO" id="GO:0009338">
    <property type="term" value="C:exodeoxyribonuclease V complex"/>
    <property type="evidence" value="ECO:0007669"/>
    <property type="project" value="InterPro"/>
</dbReference>
<dbReference type="InterPro" id="IPR006344">
    <property type="entry name" value="RecD"/>
</dbReference>
<evidence type="ECO:0000256" key="4">
    <source>
        <dbReference type="ARBA" id="ARBA00022801"/>
    </source>
</evidence>
<comment type="miscellaneous">
    <text evidence="11">In the RecBCD complex, RecB has a slow 3'-5' helicase, an exonuclease activity and loads RecA onto ssDNA, RecD has a fast 5'-3' helicase activity, while RecC stimulates the ATPase and processivity of the RecB helicase and contributes to recognition of the Chi site.</text>
</comment>
<dbReference type="GO" id="GO:0016887">
    <property type="term" value="F:ATP hydrolysis activity"/>
    <property type="evidence" value="ECO:0007669"/>
    <property type="project" value="RHEA"/>
</dbReference>
<dbReference type="SMART" id="SM00382">
    <property type="entry name" value="AAA"/>
    <property type="match status" value="1"/>
</dbReference>
<dbReference type="PROSITE" id="PS51192">
    <property type="entry name" value="HELICASE_ATP_BIND_1"/>
    <property type="match status" value="1"/>
</dbReference>
<keyword evidence="9 11" id="KW-0234">DNA repair</keyword>
<evidence type="ECO:0000256" key="11">
    <source>
        <dbReference type="HAMAP-Rule" id="MF_01487"/>
    </source>
</evidence>
<comment type="catalytic activity">
    <reaction evidence="11">
        <text>ATP + H2O = ADP + phosphate + H(+)</text>
        <dbReference type="Rhea" id="RHEA:13065"/>
        <dbReference type="ChEBI" id="CHEBI:15377"/>
        <dbReference type="ChEBI" id="CHEBI:15378"/>
        <dbReference type="ChEBI" id="CHEBI:30616"/>
        <dbReference type="ChEBI" id="CHEBI:43474"/>
        <dbReference type="ChEBI" id="CHEBI:456216"/>
        <dbReference type="EC" id="5.6.2.3"/>
    </reaction>
</comment>
<dbReference type="CDD" id="cd18809">
    <property type="entry name" value="SF1_C_RecD"/>
    <property type="match status" value="1"/>
</dbReference>
<dbReference type="GO" id="GO:0008854">
    <property type="term" value="F:exodeoxyribonuclease V activity"/>
    <property type="evidence" value="ECO:0007669"/>
    <property type="project" value="InterPro"/>
</dbReference>